<protein>
    <submittedName>
        <fullName evidence="9">Unannotated protein</fullName>
    </submittedName>
</protein>
<keyword evidence="5" id="KW-0460">Magnesium</keyword>
<dbReference type="Gene3D" id="3.90.470.20">
    <property type="entry name" value="4'-phosphopantetheinyl transferase domain"/>
    <property type="match status" value="1"/>
</dbReference>
<evidence type="ECO:0000256" key="5">
    <source>
        <dbReference type="ARBA" id="ARBA00022842"/>
    </source>
</evidence>
<dbReference type="AlphaFoldDB" id="A0A6J5YT16"/>
<dbReference type="GO" id="GO:0006633">
    <property type="term" value="P:fatty acid biosynthetic process"/>
    <property type="evidence" value="ECO:0007669"/>
    <property type="project" value="UniProtKB-KW"/>
</dbReference>
<name>A0A6J5YT16_9ZZZZ</name>
<sequence>MSPAPRVGIDLLEIDRMERALQRRPRLAERLFTDGELAYSETQARPVQHLAARFCAKEAATKALELTVFRPLEIEVESRAGGSPRLILRGAAAERADQLKLQLGCSLTHSKSMAGAVVAGGPA</sequence>
<dbReference type="Pfam" id="PF01648">
    <property type="entry name" value="ACPS"/>
    <property type="match status" value="1"/>
</dbReference>
<evidence type="ECO:0000256" key="7">
    <source>
        <dbReference type="ARBA" id="ARBA00023160"/>
    </source>
</evidence>
<accession>A0A6J5YT16</accession>
<feature type="domain" description="4'-phosphopantetheinyl transferase" evidence="8">
    <location>
        <begin position="6"/>
        <end position="99"/>
    </location>
</feature>
<dbReference type="InterPro" id="IPR037143">
    <property type="entry name" value="4-PPantetheinyl_Trfase_dom_sf"/>
</dbReference>
<keyword evidence="2" id="KW-0808">Transferase</keyword>
<dbReference type="InterPro" id="IPR002582">
    <property type="entry name" value="ACPS"/>
</dbReference>
<reference evidence="9" key="1">
    <citation type="submission" date="2020-05" db="EMBL/GenBank/DDBJ databases">
        <authorList>
            <person name="Chiriac C."/>
            <person name="Salcher M."/>
            <person name="Ghai R."/>
            <person name="Kavagutti S V."/>
        </authorList>
    </citation>
    <scope>NUCLEOTIDE SEQUENCE</scope>
</reference>
<dbReference type="GO" id="GO:0000287">
    <property type="term" value="F:magnesium ion binding"/>
    <property type="evidence" value="ECO:0007669"/>
    <property type="project" value="InterPro"/>
</dbReference>
<proteinExistence type="inferred from homology"/>
<dbReference type="InterPro" id="IPR008278">
    <property type="entry name" value="4-PPantetheinyl_Trfase_dom"/>
</dbReference>
<keyword evidence="3" id="KW-0479">Metal-binding</keyword>
<keyword evidence="1" id="KW-0444">Lipid biosynthesis</keyword>
<dbReference type="SUPFAM" id="SSF56214">
    <property type="entry name" value="4'-phosphopantetheinyl transferase"/>
    <property type="match status" value="1"/>
</dbReference>
<dbReference type="InterPro" id="IPR004568">
    <property type="entry name" value="Ppantetheine-prot_Trfase_dom"/>
</dbReference>
<organism evidence="9">
    <name type="scientific">freshwater metagenome</name>
    <dbReference type="NCBI Taxonomy" id="449393"/>
    <lineage>
        <taxon>unclassified sequences</taxon>
        <taxon>metagenomes</taxon>
        <taxon>ecological metagenomes</taxon>
    </lineage>
</organism>
<evidence type="ECO:0000256" key="4">
    <source>
        <dbReference type="ARBA" id="ARBA00022832"/>
    </source>
</evidence>
<dbReference type="NCBIfam" id="TIGR00556">
    <property type="entry name" value="pantethn_trn"/>
    <property type="match status" value="1"/>
</dbReference>
<dbReference type="EMBL" id="CAESAO010000001">
    <property type="protein sequence ID" value="CAB4333451.1"/>
    <property type="molecule type" value="Genomic_DNA"/>
</dbReference>
<keyword evidence="6" id="KW-0443">Lipid metabolism</keyword>
<keyword evidence="4" id="KW-0276">Fatty acid metabolism</keyword>
<dbReference type="GO" id="GO:0008897">
    <property type="term" value="F:holo-[acyl-carrier-protein] synthase activity"/>
    <property type="evidence" value="ECO:0007669"/>
    <property type="project" value="InterPro"/>
</dbReference>
<keyword evidence="7" id="KW-0275">Fatty acid biosynthesis</keyword>
<gene>
    <name evidence="9" type="ORF">UFOPK3522_00003</name>
</gene>
<evidence type="ECO:0000256" key="2">
    <source>
        <dbReference type="ARBA" id="ARBA00022679"/>
    </source>
</evidence>
<dbReference type="NCBIfam" id="TIGR00516">
    <property type="entry name" value="acpS"/>
    <property type="match status" value="1"/>
</dbReference>
<evidence type="ECO:0000256" key="6">
    <source>
        <dbReference type="ARBA" id="ARBA00023098"/>
    </source>
</evidence>
<evidence type="ECO:0000313" key="9">
    <source>
        <dbReference type="EMBL" id="CAB4333451.1"/>
    </source>
</evidence>
<evidence type="ECO:0000259" key="8">
    <source>
        <dbReference type="Pfam" id="PF01648"/>
    </source>
</evidence>
<evidence type="ECO:0000256" key="3">
    <source>
        <dbReference type="ARBA" id="ARBA00022723"/>
    </source>
</evidence>
<evidence type="ECO:0000256" key="1">
    <source>
        <dbReference type="ARBA" id="ARBA00022516"/>
    </source>
</evidence>
<dbReference type="HAMAP" id="MF_00101">
    <property type="entry name" value="AcpS"/>
    <property type="match status" value="1"/>
</dbReference>